<dbReference type="Proteomes" id="UP001162992">
    <property type="component" value="Chromosome 6"/>
</dbReference>
<name>A0ACC2DFW9_DIPCM</name>
<reference evidence="2" key="1">
    <citation type="journal article" date="2024" name="Proc. Natl. Acad. Sci. U.S.A.">
        <title>Extraordinary preservation of gene collinearity over three hundred million years revealed in homosporous lycophytes.</title>
        <authorList>
            <person name="Li C."/>
            <person name="Wickell D."/>
            <person name="Kuo L.Y."/>
            <person name="Chen X."/>
            <person name="Nie B."/>
            <person name="Liao X."/>
            <person name="Peng D."/>
            <person name="Ji J."/>
            <person name="Jenkins J."/>
            <person name="Williams M."/>
            <person name="Shu S."/>
            <person name="Plott C."/>
            <person name="Barry K."/>
            <person name="Rajasekar S."/>
            <person name="Grimwood J."/>
            <person name="Han X."/>
            <person name="Sun S."/>
            <person name="Hou Z."/>
            <person name="He W."/>
            <person name="Dai G."/>
            <person name="Sun C."/>
            <person name="Schmutz J."/>
            <person name="Leebens-Mack J.H."/>
            <person name="Li F.W."/>
            <person name="Wang L."/>
        </authorList>
    </citation>
    <scope>NUCLEOTIDE SEQUENCE [LARGE SCALE GENOMIC DNA]</scope>
    <source>
        <strain evidence="2">cv. PW_Plant_1</strain>
    </source>
</reference>
<comment type="caution">
    <text evidence="1">The sequence shown here is derived from an EMBL/GenBank/DDBJ whole genome shotgun (WGS) entry which is preliminary data.</text>
</comment>
<protein>
    <submittedName>
        <fullName evidence="1">Uncharacterized protein</fullName>
    </submittedName>
</protein>
<proteinExistence type="predicted"/>
<evidence type="ECO:0000313" key="1">
    <source>
        <dbReference type="EMBL" id="KAJ7553089.1"/>
    </source>
</evidence>
<gene>
    <name evidence="1" type="ORF">O6H91_06G084200</name>
</gene>
<sequence>MVGRIVFMSKERDVGSLPLIVTHFSASPKLTAGTHGTHATDSELLVDICKFRKLSSNEKRELLFAFEKGSCQGRDILQSWSRRQLKQYLNLQMGAEKKFTCYSKCRLIDRIVKVLLMKDMKNDSARPQQSLQNNALKVVRRLRKAKHPTRLPELVPIMSSPKEGAPEVLATCSNAACRAKLNANDTFCKRCSCCICWQFDDNKDPSLWIVCELDMNASRGGCGLSCHLQCALNLQLAGVKKLGKHEQLDGSYRCLSCGTITGLLGCWKKQLIIAKEARRMDVLCHRIILACQILKGTMKYQELHDNVERAAQKLEQEIGPVGEGSNKLARGIVSRLSTAADIQKCIEDALMKMNSVSLEPETQQGSESPDENIRDSFSISFIDASSASITVVLNTKNGLSQNETIGHELWHRKASEINFGSHPTYSLSYDRNQFTVSDLEAETEYLFRLVLFLKRECVGNLEASYSTKGLESESNHFRSKEATTKRNNHSISSLKLEELTTNETQGVNSLCTVRDLEKLVSPPIEVNSSDDENLDNVQSKLGKFENPTRSITDKVGQLVGSDSTVVRFKQVIRKQKKSSFLGLHKVPCKRSLDRKGCKLALKVLFKRRPRRTESPLQKLGNQPQDRKAMNISQGRMIVDKHPLTNETNSFDAFQTPKNSVSDVVPIVCSVPDTATDFNLGSEKNQLGPYWHNKVQMNGHTFRVIVHPDADGQSTTLDLMEKPRVRTAFDQSLENLGRACEQELSPCQNMYEENFEYWVTVVRWLENQGHVGSHFRMRFLSWLGVRATTHEKKVVDTYMKIMIADPTSLAEQLVDTYEEINPSVRRKIALHVS</sequence>
<accession>A0ACC2DFW9</accession>
<dbReference type="EMBL" id="CM055097">
    <property type="protein sequence ID" value="KAJ7553089.1"/>
    <property type="molecule type" value="Genomic_DNA"/>
</dbReference>
<keyword evidence="2" id="KW-1185">Reference proteome</keyword>
<organism evidence="1 2">
    <name type="scientific">Diphasiastrum complanatum</name>
    <name type="common">Issler's clubmoss</name>
    <name type="synonym">Lycopodium complanatum</name>
    <dbReference type="NCBI Taxonomy" id="34168"/>
    <lineage>
        <taxon>Eukaryota</taxon>
        <taxon>Viridiplantae</taxon>
        <taxon>Streptophyta</taxon>
        <taxon>Embryophyta</taxon>
        <taxon>Tracheophyta</taxon>
        <taxon>Lycopodiopsida</taxon>
        <taxon>Lycopodiales</taxon>
        <taxon>Lycopodiaceae</taxon>
        <taxon>Lycopodioideae</taxon>
        <taxon>Diphasiastrum</taxon>
    </lineage>
</organism>
<evidence type="ECO:0000313" key="2">
    <source>
        <dbReference type="Proteomes" id="UP001162992"/>
    </source>
</evidence>